<feature type="signal peptide" evidence="2">
    <location>
        <begin position="1"/>
        <end position="18"/>
    </location>
</feature>
<evidence type="ECO:0000313" key="4">
    <source>
        <dbReference type="Proteomes" id="UP000562352"/>
    </source>
</evidence>
<dbReference type="AlphaFoldDB" id="A0A841CU00"/>
<protein>
    <submittedName>
        <fullName evidence="3">Uncharacterized protein</fullName>
    </submittedName>
</protein>
<gene>
    <name evidence="3" type="ORF">FHS22_000027</name>
</gene>
<evidence type="ECO:0000256" key="1">
    <source>
        <dbReference type="SAM" id="MobiDB-lite"/>
    </source>
</evidence>
<evidence type="ECO:0000256" key="2">
    <source>
        <dbReference type="SAM" id="SignalP"/>
    </source>
</evidence>
<dbReference type="EMBL" id="JACHJJ010000001">
    <property type="protein sequence ID" value="MBB5960789.1"/>
    <property type="molecule type" value="Genomic_DNA"/>
</dbReference>
<keyword evidence="2" id="KW-0732">Signal</keyword>
<feature type="compositionally biased region" description="Acidic residues" evidence="1">
    <location>
        <begin position="64"/>
        <end position="78"/>
    </location>
</feature>
<name>A0A841CU00_PLAVE</name>
<organism evidence="3 4">
    <name type="scientific">Planomonospora venezuelensis</name>
    <dbReference type="NCBI Taxonomy" id="1999"/>
    <lineage>
        <taxon>Bacteria</taxon>
        <taxon>Bacillati</taxon>
        <taxon>Actinomycetota</taxon>
        <taxon>Actinomycetes</taxon>
        <taxon>Streptosporangiales</taxon>
        <taxon>Streptosporangiaceae</taxon>
        <taxon>Planomonospora</taxon>
    </lineage>
</organism>
<evidence type="ECO:0000313" key="3">
    <source>
        <dbReference type="EMBL" id="MBB5960789.1"/>
    </source>
</evidence>
<dbReference type="RefSeq" id="WP_184937153.1">
    <property type="nucleotide sequence ID" value="NZ_BAAAWZ010000001.1"/>
</dbReference>
<feature type="region of interest" description="Disordered" evidence="1">
    <location>
        <begin position="24"/>
        <end position="117"/>
    </location>
</feature>
<keyword evidence="4" id="KW-1185">Reference proteome</keyword>
<accession>A0A841CU00</accession>
<proteinExistence type="predicted"/>
<sequence>MVLLLAVGLVAVFAGAVAATLVLVTPGPDRTGPGPGPGREGLRDALSSPAPAASGEASSAAPAEEAEEEEIYDEEEERLPEGAAVPLGITRRERDELAAAASTAADGSGGPGRAGRITGSGTIWYGKVYGATPDDDRYYVVASLDSLYFWTSQGDGPWRYEGVFDGGKCGPPVPRALVRAWGTGGFGKRC</sequence>
<feature type="compositionally biased region" description="Low complexity" evidence="1">
    <location>
        <begin position="45"/>
        <end position="63"/>
    </location>
</feature>
<dbReference type="Proteomes" id="UP000562352">
    <property type="component" value="Unassembled WGS sequence"/>
</dbReference>
<comment type="caution">
    <text evidence="3">The sequence shown here is derived from an EMBL/GenBank/DDBJ whole genome shotgun (WGS) entry which is preliminary data.</text>
</comment>
<feature type="chain" id="PRO_5032284586" evidence="2">
    <location>
        <begin position="19"/>
        <end position="190"/>
    </location>
</feature>
<reference evidence="3 4" key="1">
    <citation type="submission" date="2020-08" db="EMBL/GenBank/DDBJ databases">
        <title>Genomic Encyclopedia of Type Strains, Phase III (KMG-III): the genomes of soil and plant-associated and newly described type strains.</title>
        <authorList>
            <person name="Whitman W."/>
        </authorList>
    </citation>
    <scope>NUCLEOTIDE SEQUENCE [LARGE SCALE GENOMIC DNA]</scope>
    <source>
        <strain evidence="3 4">CECT 3303</strain>
    </source>
</reference>